<organism evidence="1 2">
    <name type="scientific">Rhizobium oryziradicis</name>
    <dbReference type="NCBI Taxonomy" id="1867956"/>
    <lineage>
        <taxon>Bacteria</taxon>
        <taxon>Pseudomonadati</taxon>
        <taxon>Pseudomonadota</taxon>
        <taxon>Alphaproteobacteria</taxon>
        <taxon>Hyphomicrobiales</taxon>
        <taxon>Rhizobiaceae</taxon>
        <taxon>Rhizobium/Agrobacterium group</taxon>
        <taxon>Rhizobium</taxon>
    </lineage>
</organism>
<keyword evidence="2" id="KW-1185">Reference proteome</keyword>
<accession>A0A1Q8ZVE4</accession>
<dbReference type="Pfam" id="PF04393">
    <property type="entry name" value="DUF535"/>
    <property type="match status" value="1"/>
</dbReference>
<comment type="caution">
    <text evidence="1">The sequence shown here is derived from an EMBL/GenBank/DDBJ whole genome shotgun (WGS) entry which is preliminary data.</text>
</comment>
<evidence type="ECO:0008006" key="3">
    <source>
        <dbReference type="Google" id="ProtNLM"/>
    </source>
</evidence>
<reference evidence="1 2" key="1">
    <citation type="submission" date="2016-09" db="EMBL/GenBank/DDBJ databases">
        <title>Rhizobium oryziradicis sp. nov., isolated from the root of rice.</title>
        <authorList>
            <person name="Zhao J."/>
            <person name="Zhang X."/>
        </authorList>
    </citation>
    <scope>NUCLEOTIDE SEQUENCE [LARGE SCALE GENOMIC DNA]</scope>
    <source>
        <strain evidence="1 2">N19</strain>
    </source>
</reference>
<dbReference type="PANTHER" id="PTHR38785">
    <property type="entry name" value="HOMOLOG OF VIRK"/>
    <property type="match status" value="1"/>
</dbReference>
<proteinExistence type="predicted"/>
<name>A0A1Q8ZVE4_9HYPH</name>
<dbReference type="EMBL" id="MKIM01000022">
    <property type="protein sequence ID" value="OLP46043.1"/>
    <property type="molecule type" value="Genomic_DNA"/>
</dbReference>
<dbReference type="GO" id="GO:0006974">
    <property type="term" value="P:DNA damage response"/>
    <property type="evidence" value="ECO:0007669"/>
    <property type="project" value="TreeGrafter"/>
</dbReference>
<gene>
    <name evidence="1" type="ORF">BJF95_02455</name>
</gene>
<evidence type="ECO:0000313" key="2">
    <source>
        <dbReference type="Proteomes" id="UP000186894"/>
    </source>
</evidence>
<protein>
    <recommendedName>
        <fullName evidence="3">VirK protein</fullName>
    </recommendedName>
</protein>
<evidence type="ECO:0000313" key="1">
    <source>
        <dbReference type="EMBL" id="OLP46043.1"/>
    </source>
</evidence>
<dbReference type="AlphaFoldDB" id="A0A1Q8ZVE4"/>
<dbReference type="PANTHER" id="PTHR38785:SF1">
    <property type="entry name" value="HOMOLOG OF VIRK"/>
    <property type="match status" value="1"/>
</dbReference>
<sequence length="268" mass="30955">MNFFLSQPPFSKVRDISVDLQTKAVGRYFSRCTNARGRFRAIVDHYTLFSKYFDDNVFLAAHTQEILIAEMLYKDQKLALYLCKQDGFSREAELRVKLTFNNVTIVQMGMSFVNRQTLGLGASGDALWIGIVKSSIPGEPGRESFRHFTKAFEGLRPKYLHVMFVQSLARALGISEIFAPSYIGQAVASSRRFKQRVHADYDGFWEECGGEKINQYLYQIPCDRPPRDLSEYKPNKRSQAKKRQELEMGLRHAMCQMFESLKRREMAL</sequence>
<dbReference type="InterPro" id="IPR007488">
    <property type="entry name" value="DUF535"/>
</dbReference>
<dbReference type="Proteomes" id="UP000186894">
    <property type="component" value="Unassembled WGS sequence"/>
</dbReference>